<reference evidence="11 12" key="1">
    <citation type="journal article" date="2012" name="Appl. Environ. Microbiol.">
        <title>Short-read sequencing for genomic analysis of the brown rot fungus Fibroporia radiculosa.</title>
        <authorList>
            <person name="Tang J.D."/>
            <person name="Perkins A.D."/>
            <person name="Sonstegard T.S."/>
            <person name="Schroeder S.G."/>
            <person name="Burgess S.C."/>
            <person name="Diehl S.V."/>
        </authorList>
    </citation>
    <scope>NUCLEOTIDE SEQUENCE [LARGE SCALE GENOMIC DNA]</scope>
    <source>
        <strain evidence="11 12">TFFH 294</strain>
    </source>
</reference>
<dbReference type="RefSeq" id="XP_012181504.1">
    <property type="nucleotide sequence ID" value="XM_012326114.1"/>
</dbReference>
<feature type="transmembrane region" description="Helical" evidence="9">
    <location>
        <begin position="585"/>
        <end position="606"/>
    </location>
</feature>
<dbReference type="Pfam" id="PF01699">
    <property type="entry name" value="Na_Ca_ex"/>
    <property type="match status" value="1"/>
</dbReference>
<dbReference type="STRING" id="599839.J4IA35"/>
<dbReference type="InterPro" id="IPR004837">
    <property type="entry name" value="NaCa_Exmemb"/>
</dbReference>
<evidence type="ECO:0000256" key="9">
    <source>
        <dbReference type="SAM" id="Phobius"/>
    </source>
</evidence>
<evidence type="ECO:0000256" key="1">
    <source>
        <dbReference type="ARBA" id="ARBA00004127"/>
    </source>
</evidence>
<evidence type="ECO:0000256" key="3">
    <source>
        <dbReference type="ARBA" id="ARBA00022448"/>
    </source>
</evidence>
<dbReference type="InParanoid" id="J4IA35"/>
<evidence type="ECO:0000256" key="4">
    <source>
        <dbReference type="ARBA" id="ARBA00022692"/>
    </source>
</evidence>
<dbReference type="HOGENOM" id="CLU_008721_4_2_1"/>
<feature type="region of interest" description="Disordered" evidence="8">
    <location>
        <begin position="50"/>
        <end position="74"/>
    </location>
</feature>
<keyword evidence="4 9" id="KW-0812">Transmembrane</keyword>
<keyword evidence="5 9" id="KW-1133">Transmembrane helix</keyword>
<comment type="similarity">
    <text evidence="2">Belongs to the Ca(2+):cation antiporter (CaCA) (TC 2.A.19) family.</text>
</comment>
<feature type="transmembrane region" description="Helical" evidence="9">
    <location>
        <begin position="647"/>
        <end position="668"/>
    </location>
</feature>
<comment type="subcellular location">
    <subcellularLocation>
        <location evidence="1">Endomembrane system</location>
        <topology evidence="1">Multi-pass membrane protein</topology>
    </subcellularLocation>
</comment>
<keyword evidence="7 9" id="KW-0472">Membrane</keyword>
<dbReference type="GO" id="GO:0000329">
    <property type="term" value="C:fungal-type vacuole membrane"/>
    <property type="evidence" value="ECO:0007669"/>
    <property type="project" value="TreeGrafter"/>
</dbReference>
<evidence type="ECO:0000256" key="7">
    <source>
        <dbReference type="ARBA" id="ARBA00023136"/>
    </source>
</evidence>
<feature type="transmembrane region" description="Helical" evidence="9">
    <location>
        <begin position="294"/>
        <end position="312"/>
    </location>
</feature>
<dbReference type="GO" id="GO:0006874">
    <property type="term" value="P:intracellular calcium ion homeostasis"/>
    <property type="evidence" value="ECO:0007669"/>
    <property type="project" value="TreeGrafter"/>
</dbReference>
<dbReference type="GO" id="GO:0012505">
    <property type="term" value="C:endomembrane system"/>
    <property type="evidence" value="ECO:0007669"/>
    <property type="project" value="UniProtKB-SubCell"/>
</dbReference>
<feature type="compositionally biased region" description="Low complexity" evidence="8">
    <location>
        <begin position="453"/>
        <end position="463"/>
    </location>
</feature>
<dbReference type="EMBL" id="HE797068">
    <property type="protein sequence ID" value="CCM02221.1"/>
    <property type="molecule type" value="Genomic_DNA"/>
</dbReference>
<feature type="transmembrane region" description="Helical" evidence="9">
    <location>
        <begin position="675"/>
        <end position="695"/>
    </location>
</feature>
<feature type="region of interest" description="Disordered" evidence="8">
    <location>
        <begin position="1"/>
        <end position="29"/>
    </location>
</feature>
<proteinExistence type="inferred from homology"/>
<feature type="region of interest" description="Disordered" evidence="8">
    <location>
        <begin position="88"/>
        <end position="108"/>
    </location>
</feature>
<name>J4IA35_9APHY</name>
<feature type="compositionally biased region" description="Polar residues" evidence="8">
    <location>
        <begin position="50"/>
        <end position="62"/>
    </location>
</feature>
<dbReference type="InterPro" id="IPR044880">
    <property type="entry name" value="NCX_ion-bd_dom_sf"/>
</dbReference>
<organism evidence="11 12">
    <name type="scientific">Fibroporia radiculosa</name>
    <dbReference type="NCBI Taxonomy" id="599839"/>
    <lineage>
        <taxon>Eukaryota</taxon>
        <taxon>Fungi</taxon>
        <taxon>Dikarya</taxon>
        <taxon>Basidiomycota</taxon>
        <taxon>Agaricomycotina</taxon>
        <taxon>Agaricomycetes</taxon>
        <taxon>Polyporales</taxon>
        <taxon>Fibroporiaceae</taxon>
        <taxon>Fibroporia</taxon>
    </lineage>
</organism>
<keyword evidence="6" id="KW-0406">Ion transport</keyword>
<evidence type="ECO:0000259" key="10">
    <source>
        <dbReference type="Pfam" id="PF01699"/>
    </source>
</evidence>
<keyword evidence="12" id="KW-1185">Reference proteome</keyword>
<feature type="compositionally biased region" description="Polar residues" evidence="8">
    <location>
        <begin position="350"/>
        <end position="368"/>
    </location>
</feature>
<feature type="region of interest" description="Disordered" evidence="8">
    <location>
        <begin position="444"/>
        <end position="477"/>
    </location>
</feature>
<protein>
    <recommendedName>
        <fullName evidence="10">Sodium/calcium exchanger membrane region domain-containing protein</fullName>
    </recommendedName>
</protein>
<dbReference type="InterPro" id="IPR004713">
    <property type="entry name" value="CaH_exchang"/>
</dbReference>
<feature type="transmembrane region" description="Helical" evidence="9">
    <location>
        <begin position="209"/>
        <end position="229"/>
    </location>
</feature>
<evidence type="ECO:0000313" key="11">
    <source>
        <dbReference type="EMBL" id="CCM02221.1"/>
    </source>
</evidence>
<feature type="region of interest" description="Disordered" evidence="8">
    <location>
        <begin position="325"/>
        <end position="395"/>
    </location>
</feature>
<sequence length="840" mass="92597">MLLSPLPSTAENFTSHHHGRTLPHPSQRLYPEHLRAIPLPIMTRSTSQLSATSVGSYSSTTELVPRNEPNEQKRVSLSEKLMSWGWRSSEKAPDSEMNELGVPGNDGGGQVKKKHMKLWQGWQYIFFGSWLNWILKLATTNSDTLIFTSCMLAMIPLVKLHDLAISVLSHRIGGSKTGLLNASFSNIVELVVAVSVFPICSVNINSSLIGSILSKMLLILGMCFFAGGLKFSQQDFDSSGSVAPATQIHSSLLSISVGAVCLPAAYHFALSYNSEDAMEAGTTLDQQKRDLLKMSHSVSFLLIFIYVSYLLFQLWSHTHLYKDNSKPSDKLPVTASMRSVTGRVRRKSNTGRSHSQPTSFRSVQSKQSFAGAARHGMDKASPVEEAPETTLDSPIDNMGVSAAQAERKAYLLSPFGTTSQVTLNMSEFGMPARCDPTVRLVREKERERGRSGRGSFSDGSTSSEDLEDRRTLAESGRASPVSDVVSAYFTERGDYVHRSKAKDRKLKGNGGIQVDVMEVCRGGAHNANGADESDTPTGKHGEEVPEMSWTMILILLTVVTVLVTVDAEWLVDSMDSLSPTLSKEWIGLILLPIVSSIAECVTAVNVSVKDQLTLSISVAVGSTIQTALFVIPFMVILGWILNKPLALLFDPFETVVLYVSVHIMGYVVADGKSNWLEGVILMCLYLVIAVTFWYYPGDDYVKAGSDAFHSVHRLPYHTWASVNCVLEFRRHKDVTNKVHVIGFLSQWKVYLDELPSGADTEHFSGKKLDPTVLEKVCHTGDRRRRPLSQPYSSPIDVNRATRSAVRIDECDKGSLENARRPYEILEAPSSQIIVMSKHDT</sequence>
<feature type="domain" description="Sodium/calcium exchanger membrane region" evidence="10">
    <location>
        <begin position="553"/>
        <end position="693"/>
    </location>
</feature>
<keyword evidence="3" id="KW-0813">Transport</keyword>
<feature type="transmembrane region" description="Helical" evidence="9">
    <location>
        <begin position="547"/>
        <end position="565"/>
    </location>
</feature>
<gene>
    <name evidence="11" type="ORF">FIBRA_04301</name>
</gene>
<dbReference type="Proteomes" id="UP000006352">
    <property type="component" value="Unassembled WGS sequence"/>
</dbReference>
<feature type="transmembrane region" description="Helical" evidence="9">
    <location>
        <begin position="618"/>
        <end position="641"/>
    </location>
</feature>
<feature type="transmembrane region" description="Helical" evidence="9">
    <location>
        <begin position="250"/>
        <end position="269"/>
    </location>
</feature>
<dbReference type="PANTHER" id="PTHR31503:SF20">
    <property type="entry name" value="CA(2+)_H(+) EXCHANGER, PUTATIVE (EUROFUNG)-RELATED"/>
    <property type="match status" value="1"/>
</dbReference>
<evidence type="ECO:0000256" key="6">
    <source>
        <dbReference type="ARBA" id="ARBA00023065"/>
    </source>
</evidence>
<dbReference type="GO" id="GO:0015369">
    <property type="term" value="F:calcium:proton antiporter activity"/>
    <property type="evidence" value="ECO:0007669"/>
    <property type="project" value="UniProtKB-ARBA"/>
</dbReference>
<dbReference type="AlphaFoldDB" id="J4IA35"/>
<dbReference type="GeneID" id="24097132"/>
<evidence type="ECO:0000256" key="5">
    <source>
        <dbReference type="ARBA" id="ARBA00022989"/>
    </source>
</evidence>
<evidence type="ECO:0000313" key="12">
    <source>
        <dbReference type="Proteomes" id="UP000006352"/>
    </source>
</evidence>
<dbReference type="OrthoDB" id="1699231at2759"/>
<dbReference type="Gene3D" id="1.20.1420.30">
    <property type="entry name" value="NCX, central ion-binding region"/>
    <property type="match status" value="1"/>
</dbReference>
<evidence type="ECO:0000256" key="8">
    <source>
        <dbReference type="SAM" id="MobiDB-lite"/>
    </source>
</evidence>
<feature type="compositionally biased region" description="Polar residues" evidence="8">
    <location>
        <begin position="1"/>
        <end position="13"/>
    </location>
</feature>
<accession>J4IA35</accession>
<dbReference type="PANTHER" id="PTHR31503">
    <property type="entry name" value="VACUOLAR CALCIUM ION TRANSPORTER"/>
    <property type="match status" value="1"/>
</dbReference>
<evidence type="ECO:0000256" key="2">
    <source>
        <dbReference type="ARBA" id="ARBA00008170"/>
    </source>
</evidence>